<comment type="caution">
    <text evidence="1">The sequence shown here is derived from an EMBL/GenBank/DDBJ whole genome shotgun (WGS) entry which is preliminary data.</text>
</comment>
<dbReference type="AlphaFoldDB" id="V5FE68"/>
<accession>V5FE68</accession>
<keyword evidence="2" id="KW-1185">Reference proteome</keyword>
<evidence type="ECO:0000313" key="1">
    <source>
        <dbReference type="EMBL" id="GAD95674.1"/>
    </source>
</evidence>
<dbReference type="EMBL" id="BAUL01000135">
    <property type="protein sequence ID" value="GAD95674.1"/>
    <property type="molecule type" value="Genomic_DNA"/>
</dbReference>
<sequence>MSLFINCETRLLPGQQNGPASHCEYLFDLPRGHRAVYGSILHVASQFQVPARIKHIGNAIQIGADDLSTRPPARYRLMSHATADSPTETLLLSQGQPYRVP</sequence>
<dbReference type="Proteomes" id="UP000018001">
    <property type="component" value="Unassembled WGS sequence"/>
</dbReference>
<organism evidence="1 2">
    <name type="scientific">Byssochlamys spectabilis (strain No. 5 / NBRC 109023)</name>
    <name type="common">Paecilomyces variotii</name>
    <dbReference type="NCBI Taxonomy" id="1356009"/>
    <lineage>
        <taxon>Eukaryota</taxon>
        <taxon>Fungi</taxon>
        <taxon>Dikarya</taxon>
        <taxon>Ascomycota</taxon>
        <taxon>Pezizomycotina</taxon>
        <taxon>Eurotiomycetes</taxon>
        <taxon>Eurotiomycetidae</taxon>
        <taxon>Eurotiales</taxon>
        <taxon>Thermoascaceae</taxon>
        <taxon>Paecilomyces</taxon>
    </lineage>
</organism>
<proteinExistence type="predicted"/>
<gene>
    <name evidence="1" type="ORF">PVAR5_4320</name>
</gene>
<name>V5FE68_BYSSN</name>
<evidence type="ECO:0000313" key="2">
    <source>
        <dbReference type="Proteomes" id="UP000018001"/>
    </source>
</evidence>
<dbReference type="HOGENOM" id="CLU_2291283_0_0_1"/>
<reference evidence="2" key="1">
    <citation type="journal article" date="2014" name="Genome Announc.">
        <title>Draft genome sequence of the formaldehyde-resistant fungus Byssochlamys spectabilis No. 5 (anamorph Paecilomyces variotii No. 5) (NBRC109023).</title>
        <authorList>
            <person name="Oka T."/>
            <person name="Ekino K."/>
            <person name="Fukuda K."/>
            <person name="Nomura Y."/>
        </authorList>
    </citation>
    <scope>NUCLEOTIDE SEQUENCE [LARGE SCALE GENOMIC DNA]</scope>
    <source>
        <strain evidence="2">No. 5 / NBRC 109023</strain>
    </source>
</reference>
<dbReference type="InParanoid" id="V5FE68"/>
<protein>
    <submittedName>
        <fullName evidence="1">Uncharacterized protein</fullName>
    </submittedName>
</protein>